<gene>
    <name evidence="1" type="ORF">LMG29542_07464</name>
</gene>
<dbReference type="Proteomes" id="UP000494363">
    <property type="component" value="Unassembled WGS sequence"/>
</dbReference>
<dbReference type="InterPro" id="IPR029063">
    <property type="entry name" value="SAM-dependent_MTases_sf"/>
</dbReference>
<accession>A0A6J5F7R9</accession>
<dbReference type="Gene3D" id="3.40.50.150">
    <property type="entry name" value="Vaccinia Virus protein VP39"/>
    <property type="match status" value="1"/>
</dbReference>
<dbReference type="AlphaFoldDB" id="A0A6J5F7R9"/>
<organism evidence="1 2">
    <name type="scientific">Paraburkholderia humisilvae</name>
    <dbReference type="NCBI Taxonomy" id="627669"/>
    <lineage>
        <taxon>Bacteria</taxon>
        <taxon>Pseudomonadati</taxon>
        <taxon>Pseudomonadota</taxon>
        <taxon>Betaproteobacteria</taxon>
        <taxon>Burkholderiales</taxon>
        <taxon>Burkholderiaceae</taxon>
        <taxon>Paraburkholderia</taxon>
    </lineage>
</organism>
<reference evidence="1 2" key="1">
    <citation type="submission" date="2020-04" db="EMBL/GenBank/DDBJ databases">
        <authorList>
            <person name="De Canck E."/>
        </authorList>
    </citation>
    <scope>NUCLEOTIDE SEQUENCE [LARGE SCALE GENOMIC DNA]</scope>
    <source>
        <strain evidence="1 2">LMG 29542</strain>
    </source>
</reference>
<dbReference type="EMBL" id="CADIKH010000088">
    <property type="protein sequence ID" value="CAB3773841.1"/>
    <property type="molecule type" value="Genomic_DNA"/>
</dbReference>
<keyword evidence="2" id="KW-1185">Reference proteome</keyword>
<sequence>MSLLPHWVARFRTRGMRNVCLQRGDFHEINLCDAQAVTCYLMIKPMPKLAILLDNMVKPGTPVVALTFWFRGREAAAIRQGPRSRGAAALYFWPARKVLRSEEVRCK</sequence>
<evidence type="ECO:0000313" key="2">
    <source>
        <dbReference type="Proteomes" id="UP000494363"/>
    </source>
</evidence>
<evidence type="ECO:0000313" key="1">
    <source>
        <dbReference type="EMBL" id="CAB3773841.1"/>
    </source>
</evidence>
<protein>
    <submittedName>
        <fullName evidence="1">Uncharacterized protein</fullName>
    </submittedName>
</protein>
<name>A0A6J5F7R9_9BURK</name>
<proteinExistence type="predicted"/>